<keyword evidence="2" id="KW-1185">Reference proteome</keyword>
<proteinExistence type="predicted"/>
<reference evidence="1 2" key="1">
    <citation type="submission" date="2021-03" db="EMBL/GenBank/DDBJ databases">
        <title>Genome Sequence of Bradyrhizobium vignae strain ISRA400.</title>
        <authorList>
            <person name="Tisa L.S."/>
            <person name="Svistoonoff S."/>
            <person name="Hocher V."/>
            <person name="Fall S."/>
            <person name="Zaiya A."/>
            <person name="Naing D."/>
            <person name="Niang N."/>
            <person name="Diouf A."/>
            <person name="Dasylva M.C."/>
            <person name="Toure O."/>
            <person name="Gueye M."/>
            <person name="Gully D."/>
            <person name="Tisseyre P."/>
            <person name="Simpson S."/>
            <person name="Morris K."/>
            <person name="Thomas W.K."/>
        </authorList>
    </citation>
    <scope>NUCLEOTIDE SEQUENCE [LARGE SCALE GENOMIC DNA]</scope>
    <source>
        <strain evidence="1 2">ISRA400</strain>
    </source>
</reference>
<gene>
    <name evidence="1" type="ORF">JWS04_24345</name>
</gene>
<organism evidence="1 2">
    <name type="scientific">Bradyrhizobium vignae</name>
    <dbReference type="NCBI Taxonomy" id="1549949"/>
    <lineage>
        <taxon>Bacteria</taxon>
        <taxon>Pseudomonadati</taxon>
        <taxon>Pseudomonadota</taxon>
        <taxon>Alphaproteobacteria</taxon>
        <taxon>Hyphomicrobiales</taxon>
        <taxon>Nitrobacteraceae</taxon>
        <taxon>Bradyrhizobium</taxon>
    </lineage>
</organism>
<dbReference type="RefSeq" id="WP_209295924.1">
    <property type="nucleotide sequence ID" value="NZ_JAGIKT010000058.1"/>
</dbReference>
<evidence type="ECO:0000313" key="2">
    <source>
        <dbReference type="Proteomes" id="UP000669317"/>
    </source>
</evidence>
<protein>
    <recommendedName>
        <fullName evidence="3">Transposase</fullName>
    </recommendedName>
</protein>
<dbReference type="Proteomes" id="UP000669317">
    <property type="component" value="Unassembled WGS sequence"/>
</dbReference>
<dbReference type="EMBL" id="JAGIKT010000058">
    <property type="protein sequence ID" value="MBP0114157.1"/>
    <property type="molecule type" value="Genomic_DNA"/>
</dbReference>
<comment type="caution">
    <text evidence="1">The sequence shown here is derived from an EMBL/GenBank/DDBJ whole genome shotgun (WGS) entry which is preliminary data.</text>
</comment>
<sequence>MRETGNWDNAYKAVIFPLRSHFDEELNKDRAAASSQKSGRQARRFVTMPRISVRIIRQNRIALPARWRGKQLELRVAVVCDDQMTIRRICG</sequence>
<name>A0ABS4A169_9BRAD</name>
<evidence type="ECO:0000313" key="1">
    <source>
        <dbReference type="EMBL" id="MBP0114157.1"/>
    </source>
</evidence>
<accession>A0ABS4A169</accession>
<evidence type="ECO:0008006" key="3">
    <source>
        <dbReference type="Google" id="ProtNLM"/>
    </source>
</evidence>